<protein>
    <submittedName>
        <fullName evidence="1">Uncharacterized protein</fullName>
    </submittedName>
</protein>
<gene>
    <name evidence="1" type="ORF">NPIL_55511</name>
</gene>
<keyword evidence="2" id="KW-1185">Reference proteome</keyword>
<dbReference type="Proteomes" id="UP000887013">
    <property type="component" value="Unassembled WGS sequence"/>
</dbReference>
<proteinExistence type="predicted"/>
<dbReference type="AlphaFoldDB" id="A0A8X6T3I0"/>
<reference evidence="1" key="1">
    <citation type="submission" date="2020-08" db="EMBL/GenBank/DDBJ databases">
        <title>Multicomponent nature underlies the extraordinary mechanical properties of spider dragline silk.</title>
        <authorList>
            <person name="Kono N."/>
            <person name="Nakamura H."/>
            <person name="Mori M."/>
            <person name="Yoshida Y."/>
            <person name="Ohtoshi R."/>
            <person name="Malay A.D."/>
            <person name="Moran D.A.P."/>
            <person name="Tomita M."/>
            <person name="Numata K."/>
            <person name="Arakawa K."/>
        </authorList>
    </citation>
    <scope>NUCLEOTIDE SEQUENCE</scope>
</reference>
<accession>A0A8X6T3I0</accession>
<dbReference type="EMBL" id="BMAW01097070">
    <property type="protein sequence ID" value="GFS77725.1"/>
    <property type="molecule type" value="Genomic_DNA"/>
</dbReference>
<evidence type="ECO:0000313" key="1">
    <source>
        <dbReference type="EMBL" id="GFS77725.1"/>
    </source>
</evidence>
<organism evidence="1 2">
    <name type="scientific">Nephila pilipes</name>
    <name type="common">Giant wood spider</name>
    <name type="synonym">Nephila maculata</name>
    <dbReference type="NCBI Taxonomy" id="299642"/>
    <lineage>
        <taxon>Eukaryota</taxon>
        <taxon>Metazoa</taxon>
        <taxon>Ecdysozoa</taxon>
        <taxon>Arthropoda</taxon>
        <taxon>Chelicerata</taxon>
        <taxon>Arachnida</taxon>
        <taxon>Araneae</taxon>
        <taxon>Araneomorphae</taxon>
        <taxon>Entelegynae</taxon>
        <taxon>Araneoidea</taxon>
        <taxon>Nephilidae</taxon>
        <taxon>Nephila</taxon>
    </lineage>
</organism>
<comment type="caution">
    <text evidence="1">The sequence shown here is derived from an EMBL/GenBank/DDBJ whole genome shotgun (WGS) entry which is preliminary data.</text>
</comment>
<name>A0A8X6T3I0_NEPPI</name>
<evidence type="ECO:0000313" key="2">
    <source>
        <dbReference type="Proteomes" id="UP000887013"/>
    </source>
</evidence>
<sequence>MLEACHDHNRRFLPAEDVWYCLLRRSFENSSQNRINESEEQGERENFKEGEKREFYLRAILHVAQYPSVAVQPFDAEAPRSGWSTFHEHRILQAFHQSY</sequence>